<dbReference type="InterPro" id="IPR036378">
    <property type="entry name" value="FAS1_dom_sf"/>
</dbReference>
<evidence type="ECO:0000256" key="2">
    <source>
        <dbReference type="SAM" id="SignalP"/>
    </source>
</evidence>
<proteinExistence type="predicted"/>
<dbReference type="Proteomes" id="UP001497457">
    <property type="component" value="Chromosome 16b"/>
</dbReference>
<dbReference type="PANTHER" id="PTHR33985:SF2">
    <property type="entry name" value="EXPRESSED PROTEIN"/>
    <property type="match status" value="1"/>
</dbReference>
<feature type="region of interest" description="Disordered" evidence="1">
    <location>
        <begin position="30"/>
        <end position="52"/>
    </location>
</feature>
<evidence type="ECO:0008006" key="5">
    <source>
        <dbReference type="Google" id="ProtNLM"/>
    </source>
</evidence>
<accession>A0ABC8YGN1</accession>
<evidence type="ECO:0000313" key="4">
    <source>
        <dbReference type="Proteomes" id="UP001497457"/>
    </source>
</evidence>
<feature type="region of interest" description="Disordered" evidence="1">
    <location>
        <begin position="102"/>
        <end position="154"/>
    </location>
</feature>
<evidence type="ECO:0000256" key="1">
    <source>
        <dbReference type="SAM" id="MobiDB-lite"/>
    </source>
</evidence>
<organism evidence="3 4">
    <name type="scientific">Urochloa decumbens</name>
    <dbReference type="NCBI Taxonomy" id="240449"/>
    <lineage>
        <taxon>Eukaryota</taxon>
        <taxon>Viridiplantae</taxon>
        <taxon>Streptophyta</taxon>
        <taxon>Embryophyta</taxon>
        <taxon>Tracheophyta</taxon>
        <taxon>Spermatophyta</taxon>
        <taxon>Magnoliopsida</taxon>
        <taxon>Liliopsida</taxon>
        <taxon>Poales</taxon>
        <taxon>Poaceae</taxon>
        <taxon>PACMAD clade</taxon>
        <taxon>Panicoideae</taxon>
        <taxon>Panicodae</taxon>
        <taxon>Paniceae</taxon>
        <taxon>Melinidinae</taxon>
        <taxon>Urochloa</taxon>
    </lineage>
</organism>
<sequence>MAPFNHLRPLLLLLVPLLLIPLGPHHHAAAAAAHHHPSPGSTHAQHHRHSSPMITATAPSIITKDHESEESQPLLALEPFSAAAAVAATGGAEPMVVKGAAATAADPARRNPRRATTPPPRSFSAAADLASLSQPQPRAEAGRSAPEVGAPRVDEPATDLYSRAANAARLAASGTEERLLQLDRVLTSLGYNEMASAVALFARSASPTVARWRGPVTVFAAPDVLIQGSCPAACSRRHLLLGHLVLGYFPFAALVLAPAVELPSAAVGFCVHVASGGLGSLDAHRASLYVNGVEVSHPDLYNDGRYVVVHGLRGVVQRPLATASCIDGSRRRHWHICPRTAASSGPGPSVMRLMILEAIACLHVKGYSTVALVMSNSFAELQKLEKLTVFALDDGAIVNITSGDFGHIDYATVVLFHIIPGYRLTHADLLHLGHVTRLPTLLAGEDQNFGISYAEEAVTEPDMVTSSRLAIHGIGYPLSPAIRLTGTNDAIRWTTTDYGKYLHPFCYAWYIPN</sequence>
<name>A0ABC8YGN1_9POAL</name>
<feature type="signal peptide" evidence="2">
    <location>
        <begin position="1"/>
        <end position="25"/>
    </location>
</feature>
<dbReference type="InterPro" id="IPR052806">
    <property type="entry name" value="Fasciclin-like_AGP"/>
</dbReference>
<protein>
    <recommendedName>
        <fullName evidence="5">FAS1 domain-containing protein</fullName>
    </recommendedName>
</protein>
<gene>
    <name evidence="3" type="ORF">URODEC1_LOCUS33594</name>
</gene>
<reference evidence="3" key="1">
    <citation type="submission" date="2024-10" db="EMBL/GenBank/DDBJ databases">
        <authorList>
            <person name="Ryan C."/>
        </authorList>
    </citation>
    <scope>NUCLEOTIDE SEQUENCE [LARGE SCALE GENOMIC DNA]</scope>
</reference>
<keyword evidence="2" id="KW-0732">Signal</keyword>
<keyword evidence="4" id="KW-1185">Reference proteome</keyword>
<dbReference type="EMBL" id="OZ075126">
    <property type="protein sequence ID" value="CAL4942449.1"/>
    <property type="molecule type" value="Genomic_DNA"/>
</dbReference>
<dbReference type="SUPFAM" id="SSF82153">
    <property type="entry name" value="FAS1 domain"/>
    <property type="match status" value="1"/>
</dbReference>
<feature type="compositionally biased region" description="Low complexity" evidence="1">
    <location>
        <begin position="122"/>
        <end position="133"/>
    </location>
</feature>
<feature type="chain" id="PRO_5044847099" description="FAS1 domain-containing protein" evidence="2">
    <location>
        <begin position="26"/>
        <end position="513"/>
    </location>
</feature>
<evidence type="ECO:0000313" key="3">
    <source>
        <dbReference type="EMBL" id="CAL4942449.1"/>
    </source>
</evidence>
<dbReference type="AlphaFoldDB" id="A0ABC8YGN1"/>
<dbReference type="PANTHER" id="PTHR33985">
    <property type="entry name" value="OS02G0491300 PROTEIN-RELATED"/>
    <property type="match status" value="1"/>
</dbReference>